<dbReference type="EMBL" id="KN839865">
    <property type="protein sequence ID" value="KIJ61133.1"/>
    <property type="molecule type" value="Genomic_DNA"/>
</dbReference>
<sequence length="57" mass="6917">MWWVFRRLKGRLLSLFRAFSYEVRDWLTTELMDSVGGRQGVREIVDRLFLGAQNRRQ</sequence>
<dbReference type="HOGENOM" id="CLU_2996756_0_0_1"/>
<accession>A0A0C9W460</accession>
<proteinExistence type="predicted"/>
<gene>
    <name evidence="1" type="ORF">HYDPIDRAFT_116429</name>
</gene>
<evidence type="ECO:0000313" key="1">
    <source>
        <dbReference type="EMBL" id="KIJ61133.1"/>
    </source>
</evidence>
<keyword evidence="2" id="KW-1185">Reference proteome</keyword>
<dbReference type="Proteomes" id="UP000053820">
    <property type="component" value="Unassembled WGS sequence"/>
</dbReference>
<name>A0A0C9W460_9AGAM</name>
<dbReference type="AlphaFoldDB" id="A0A0C9W460"/>
<evidence type="ECO:0000313" key="2">
    <source>
        <dbReference type="Proteomes" id="UP000053820"/>
    </source>
</evidence>
<reference evidence="1 2" key="1">
    <citation type="submission" date="2014-04" db="EMBL/GenBank/DDBJ databases">
        <title>Evolutionary Origins and Diversification of the Mycorrhizal Mutualists.</title>
        <authorList>
            <consortium name="DOE Joint Genome Institute"/>
            <consortium name="Mycorrhizal Genomics Consortium"/>
            <person name="Kohler A."/>
            <person name="Kuo A."/>
            <person name="Nagy L.G."/>
            <person name="Floudas D."/>
            <person name="Copeland A."/>
            <person name="Barry K.W."/>
            <person name="Cichocki N."/>
            <person name="Veneault-Fourrey C."/>
            <person name="LaButti K."/>
            <person name="Lindquist E.A."/>
            <person name="Lipzen A."/>
            <person name="Lundell T."/>
            <person name="Morin E."/>
            <person name="Murat C."/>
            <person name="Riley R."/>
            <person name="Ohm R."/>
            <person name="Sun H."/>
            <person name="Tunlid A."/>
            <person name="Henrissat B."/>
            <person name="Grigoriev I.V."/>
            <person name="Hibbett D.S."/>
            <person name="Martin F."/>
        </authorList>
    </citation>
    <scope>NUCLEOTIDE SEQUENCE [LARGE SCALE GENOMIC DNA]</scope>
    <source>
        <strain evidence="1 2">MD-312</strain>
    </source>
</reference>
<organism evidence="1 2">
    <name type="scientific">Hydnomerulius pinastri MD-312</name>
    <dbReference type="NCBI Taxonomy" id="994086"/>
    <lineage>
        <taxon>Eukaryota</taxon>
        <taxon>Fungi</taxon>
        <taxon>Dikarya</taxon>
        <taxon>Basidiomycota</taxon>
        <taxon>Agaricomycotina</taxon>
        <taxon>Agaricomycetes</taxon>
        <taxon>Agaricomycetidae</taxon>
        <taxon>Boletales</taxon>
        <taxon>Boletales incertae sedis</taxon>
        <taxon>Leucogyrophana</taxon>
    </lineage>
</organism>
<protein>
    <submittedName>
        <fullName evidence="1">Uncharacterized protein</fullName>
    </submittedName>
</protein>